<organism evidence="1 2">
    <name type="scientific">Methylotuvimicrobium buryatense</name>
    <name type="common">Methylomicrobium buryatense</name>
    <dbReference type="NCBI Taxonomy" id="95641"/>
    <lineage>
        <taxon>Bacteria</taxon>
        <taxon>Pseudomonadati</taxon>
        <taxon>Pseudomonadota</taxon>
        <taxon>Gammaproteobacteria</taxon>
        <taxon>Methylococcales</taxon>
        <taxon>Methylococcaceae</taxon>
        <taxon>Methylotuvimicrobium</taxon>
    </lineage>
</organism>
<dbReference type="SUPFAM" id="SSF53756">
    <property type="entry name" value="UDP-Glycosyltransferase/glycogen phosphorylase"/>
    <property type="match status" value="1"/>
</dbReference>
<gene>
    <name evidence="1" type="ORF">EQU24_17715</name>
</gene>
<protein>
    <submittedName>
        <fullName evidence="1">Glycosyltransferase</fullName>
    </submittedName>
</protein>
<sequence>MEVLHITAHLGGGVGKVLSRLVEASTRRGDGIYHTIACLEAPEKSQFVDQVRAHDGQLLVCPSQVELAEQVAAADIVQLEWWHHPAVAAWLGGELPAMRLVVWSHISGLHVPRLPTAFVTMPARFLFTSPCSWSQVALADLDGDVWLRVDAVFSTGGFDDLPEPQQRPLNGPLRVGYLGTLNFAKLHPRLLDFVAAVKLPNFRLILVGDPTTGVELLNEAQRRGLDSRLAIRGYRTNVAAELAGFDVLAYLLNPLHYGTTENALLEAMSMGVIPIVLNNPAERYLVEHGKTGLVVDSPAEFARVLARLNAQPDLRWRLSRQASQDVRKRFALEHTADCLLRHYQAVMTESKRELDFRPVFGDSPADWFRSCMGEEAYRFRDDGSVNLEGELPHVLFERCKGSVFHYHRQFPGDLRLASWAKILGAWR</sequence>
<dbReference type="CDD" id="cd03801">
    <property type="entry name" value="GT4_PimA-like"/>
    <property type="match status" value="1"/>
</dbReference>
<dbReference type="PANTHER" id="PTHR12526">
    <property type="entry name" value="GLYCOSYLTRANSFERASE"/>
    <property type="match status" value="1"/>
</dbReference>
<evidence type="ECO:0000313" key="2">
    <source>
        <dbReference type="Proteomes" id="UP000305881"/>
    </source>
</evidence>
<keyword evidence="2" id="KW-1185">Reference proteome</keyword>
<name>A0A4P9UQY5_METBY</name>
<dbReference type="STRING" id="675511.GCA_000341735_03909"/>
<proteinExistence type="predicted"/>
<dbReference type="RefSeq" id="WP_017842290.1">
    <property type="nucleotide sequence ID" value="NZ_CP035467.1"/>
</dbReference>
<dbReference type="AlphaFoldDB" id="A0A4P9UQY5"/>
<dbReference type="OrthoDB" id="9790710at2"/>
<accession>A0A4P9UQY5</accession>
<dbReference type="PANTHER" id="PTHR12526:SF638">
    <property type="entry name" value="SPORE COAT PROTEIN SA"/>
    <property type="match status" value="1"/>
</dbReference>
<dbReference type="Proteomes" id="UP000305881">
    <property type="component" value="Chromosome"/>
</dbReference>
<dbReference type="EMBL" id="CP035467">
    <property type="protein sequence ID" value="QCW83872.1"/>
    <property type="molecule type" value="Genomic_DNA"/>
</dbReference>
<dbReference type="GO" id="GO:0016757">
    <property type="term" value="F:glycosyltransferase activity"/>
    <property type="evidence" value="ECO:0007669"/>
    <property type="project" value="TreeGrafter"/>
</dbReference>
<dbReference type="Pfam" id="PF13692">
    <property type="entry name" value="Glyco_trans_1_4"/>
    <property type="match status" value="1"/>
</dbReference>
<reference evidence="2" key="1">
    <citation type="journal article" date="2019" name="J. Bacteriol.">
        <title>A Mutagenic Screen Identifies a TonB-Dependent Receptor Required for the Lanthanide Metal Switch in the Type I Methanotroph 'Methylotuvimicrobium buryatense' 5GB1C.</title>
        <authorList>
            <person name="Groom J.D."/>
            <person name="Ford S.M."/>
            <person name="Pesesky M.W."/>
            <person name="Lidstrom M.E."/>
        </authorList>
    </citation>
    <scope>NUCLEOTIDE SEQUENCE [LARGE SCALE GENOMIC DNA]</scope>
    <source>
        <strain evidence="2">5GB1C</strain>
    </source>
</reference>
<dbReference type="KEGG" id="mbur:EQU24_17715"/>
<evidence type="ECO:0000313" key="1">
    <source>
        <dbReference type="EMBL" id="QCW83872.1"/>
    </source>
</evidence>
<dbReference type="Gene3D" id="3.40.50.2000">
    <property type="entry name" value="Glycogen Phosphorylase B"/>
    <property type="match status" value="1"/>
</dbReference>